<keyword evidence="6 8" id="KW-1133">Transmembrane helix</keyword>
<evidence type="ECO:0000256" key="5">
    <source>
        <dbReference type="ARBA" id="ARBA00022692"/>
    </source>
</evidence>
<dbReference type="GO" id="GO:0055085">
    <property type="term" value="P:transmembrane transport"/>
    <property type="evidence" value="ECO:0007669"/>
    <property type="project" value="InterPro"/>
</dbReference>
<dbReference type="RefSeq" id="WP_125126359.1">
    <property type="nucleotide sequence ID" value="NZ_RHJS01000002.1"/>
</dbReference>
<sequence>MNSFMLALSVVLPLVVYMTVGGLIRRFSIFSKENFKTLNGLIFKIFIPLTLFMNVYRADLGDALKPDVFLLVLVQVILLYFAALYFVPKVIKEKKDSLTVIQGIFRSNFVLFGTTIAGSLCGNEGMALVSALSAVVVPLFNILAVILFETNHGVSVSVSDLLRNIAKNPLVEAGIAGAVFNLLHIRIPEFLMGPLLNLSDISTPLALVTLGGILSLGSMVRHRKYLVMAAAVHLVIAPFLMISAGILLGYRGDVLVILLAVFASPAAVASAPMAQTMGGNGELAGEIVATTSVLCVFTLFFFVFGMSRVGLI</sequence>
<dbReference type="GO" id="GO:0005886">
    <property type="term" value="C:plasma membrane"/>
    <property type="evidence" value="ECO:0007669"/>
    <property type="project" value="UniProtKB-SubCell"/>
</dbReference>
<feature type="transmembrane region" description="Helical" evidence="8">
    <location>
        <begin position="126"/>
        <end position="148"/>
    </location>
</feature>
<feature type="transmembrane region" description="Helical" evidence="8">
    <location>
        <begin position="283"/>
        <end position="304"/>
    </location>
</feature>
<feature type="transmembrane region" description="Helical" evidence="8">
    <location>
        <begin position="225"/>
        <end position="248"/>
    </location>
</feature>
<comment type="subcellular location">
    <subcellularLocation>
        <location evidence="1">Cell membrane</location>
        <topology evidence="1">Multi-pass membrane protein</topology>
    </subcellularLocation>
</comment>
<evidence type="ECO:0000313" key="9">
    <source>
        <dbReference type="EMBL" id="RRK30545.1"/>
    </source>
</evidence>
<proteinExistence type="inferred from homology"/>
<evidence type="ECO:0000256" key="6">
    <source>
        <dbReference type="ARBA" id="ARBA00022989"/>
    </source>
</evidence>
<feature type="transmembrane region" description="Helical" evidence="8">
    <location>
        <begin position="99"/>
        <end position="120"/>
    </location>
</feature>
<dbReference type="Gene3D" id="1.20.1530.20">
    <property type="match status" value="1"/>
</dbReference>
<evidence type="ECO:0000256" key="1">
    <source>
        <dbReference type="ARBA" id="ARBA00004651"/>
    </source>
</evidence>
<feature type="transmembrane region" description="Helical" evidence="8">
    <location>
        <begin position="68"/>
        <end position="87"/>
    </location>
</feature>
<evidence type="ECO:0000256" key="3">
    <source>
        <dbReference type="ARBA" id="ARBA00022448"/>
    </source>
</evidence>
<reference evidence="9" key="1">
    <citation type="submission" date="2018-10" db="EMBL/GenBank/DDBJ databases">
        <title>Schaedlerella arabinophila gen. nov. sp. nov., isolated from the mouse intestinal tract and comparative analysis with the genome of the closely related altered Schaedler flora strain ASF502.</title>
        <authorList>
            <person name="Miyake S."/>
            <person name="Soh M."/>
            <person name="Seedorf H."/>
        </authorList>
    </citation>
    <scope>NUCLEOTIDE SEQUENCE [LARGE SCALE GENOMIC DNA]</scope>
    <source>
        <strain evidence="9">DSM 106076</strain>
    </source>
</reference>
<comment type="similarity">
    <text evidence="2">Belongs to the auxin efflux carrier (TC 2.A.69) family.</text>
</comment>
<keyword evidence="3" id="KW-0813">Transport</keyword>
<keyword evidence="4" id="KW-1003">Cell membrane</keyword>
<evidence type="ECO:0000256" key="4">
    <source>
        <dbReference type="ARBA" id="ARBA00022475"/>
    </source>
</evidence>
<dbReference type="EMBL" id="RHJS01000002">
    <property type="protein sequence ID" value="RRK30545.1"/>
    <property type="molecule type" value="Genomic_DNA"/>
</dbReference>
<dbReference type="Pfam" id="PF03547">
    <property type="entry name" value="Mem_trans"/>
    <property type="match status" value="1"/>
</dbReference>
<evidence type="ECO:0000256" key="7">
    <source>
        <dbReference type="ARBA" id="ARBA00023136"/>
    </source>
</evidence>
<feature type="transmembrane region" description="Helical" evidence="8">
    <location>
        <begin position="37"/>
        <end position="56"/>
    </location>
</feature>
<keyword evidence="5 8" id="KW-0812">Transmembrane</keyword>
<evidence type="ECO:0000313" key="10">
    <source>
        <dbReference type="Proteomes" id="UP000274920"/>
    </source>
</evidence>
<organism evidence="9 10">
    <name type="scientific">Schaedlerella arabinosiphila</name>
    <dbReference type="NCBI Taxonomy" id="2044587"/>
    <lineage>
        <taxon>Bacteria</taxon>
        <taxon>Bacillati</taxon>
        <taxon>Bacillota</taxon>
        <taxon>Clostridia</taxon>
        <taxon>Lachnospirales</taxon>
        <taxon>Lachnospiraceae</taxon>
        <taxon>Schaedlerella</taxon>
    </lineage>
</organism>
<keyword evidence="10" id="KW-1185">Reference proteome</keyword>
<dbReference type="Proteomes" id="UP000274920">
    <property type="component" value="Unassembled WGS sequence"/>
</dbReference>
<dbReference type="AlphaFoldDB" id="A0A426DCX6"/>
<feature type="transmembrane region" description="Helical" evidence="8">
    <location>
        <begin position="6"/>
        <end position="25"/>
    </location>
</feature>
<evidence type="ECO:0000256" key="2">
    <source>
        <dbReference type="ARBA" id="ARBA00010145"/>
    </source>
</evidence>
<name>A0A426DCX6_9FIRM</name>
<comment type="caution">
    <text evidence="9">The sequence shown here is derived from an EMBL/GenBank/DDBJ whole genome shotgun (WGS) entry which is preliminary data.</text>
</comment>
<dbReference type="PANTHER" id="PTHR36838">
    <property type="entry name" value="AUXIN EFFLUX CARRIER FAMILY PROTEIN"/>
    <property type="match status" value="1"/>
</dbReference>
<feature type="transmembrane region" description="Helical" evidence="8">
    <location>
        <begin position="254"/>
        <end position="271"/>
    </location>
</feature>
<dbReference type="InterPro" id="IPR038770">
    <property type="entry name" value="Na+/solute_symporter_sf"/>
</dbReference>
<dbReference type="PANTHER" id="PTHR36838:SF4">
    <property type="entry name" value="AUXIN EFFLUX CARRIER FAMILY PROTEIN"/>
    <property type="match status" value="1"/>
</dbReference>
<feature type="transmembrane region" description="Helical" evidence="8">
    <location>
        <begin position="199"/>
        <end position="218"/>
    </location>
</feature>
<keyword evidence="7 8" id="KW-0472">Membrane</keyword>
<gene>
    <name evidence="9" type="ORF">EBB54_03465</name>
</gene>
<protein>
    <submittedName>
        <fullName evidence="9">AEC family transporter</fullName>
    </submittedName>
</protein>
<accession>A0A426DCX6</accession>
<dbReference type="InterPro" id="IPR004776">
    <property type="entry name" value="Mem_transp_PIN-like"/>
</dbReference>
<evidence type="ECO:0000256" key="8">
    <source>
        <dbReference type="SAM" id="Phobius"/>
    </source>
</evidence>